<protein>
    <submittedName>
        <fullName evidence="1">Uncharacterized protein</fullName>
    </submittedName>
</protein>
<reference evidence="1 2" key="1">
    <citation type="submission" date="2015-08" db="EMBL/GenBank/DDBJ databases">
        <title>Complete genome sequence of Sulfurifustis variabilis.</title>
        <authorList>
            <person name="Miura A."/>
            <person name="Kojima H."/>
            <person name="Fukui M."/>
        </authorList>
    </citation>
    <scope>NUCLEOTIDE SEQUENCE [LARGE SCALE GENOMIC DNA]</scope>
    <source>
        <strain evidence="2">skN76</strain>
    </source>
</reference>
<evidence type="ECO:0000313" key="2">
    <source>
        <dbReference type="Proteomes" id="UP000218899"/>
    </source>
</evidence>
<accession>A0A1B4V812</accession>
<proteinExistence type="predicted"/>
<dbReference type="Proteomes" id="UP000218899">
    <property type="component" value="Chromosome"/>
</dbReference>
<dbReference type="KEGG" id="sva:SVA_0955"/>
<dbReference type="EMBL" id="AP014936">
    <property type="protein sequence ID" value="BAU47534.1"/>
    <property type="molecule type" value="Genomic_DNA"/>
</dbReference>
<sequence>MGVLTVLPPAGSAQQYRWSEADPVSTHQVRRIFENLMRESHYVAYEVRDEGGQFASAFNPDALYIVMQPPHIRARSTPASTA</sequence>
<keyword evidence="2" id="KW-1185">Reference proteome</keyword>
<name>A0A1B4V812_9GAMM</name>
<evidence type="ECO:0000313" key="1">
    <source>
        <dbReference type="EMBL" id="BAU47534.1"/>
    </source>
</evidence>
<organism evidence="1 2">
    <name type="scientific">Sulfurifustis variabilis</name>
    <dbReference type="NCBI Taxonomy" id="1675686"/>
    <lineage>
        <taxon>Bacteria</taxon>
        <taxon>Pseudomonadati</taxon>
        <taxon>Pseudomonadota</taxon>
        <taxon>Gammaproteobacteria</taxon>
        <taxon>Acidiferrobacterales</taxon>
        <taxon>Acidiferrobacteraceae</taxon>
        <taxon>Sulfurifustis</taxon>
    </lineage>
</organism>
<dbReference type="AlphaFoldDB" id="A0A1B4V812"/>
<dbReference type="RefSeq" id="WP_096459497.1">
    <property type="nucleotide sequence ID" value="NZ_AP014936.1"/>
</dbReference>
<gene>
    <name evidence="1" type="ORF">SVA_0955</name>
</gene>